<sequence>MSALKAWILNNGNKTCVHHTISDYALKSYTEGNYPNLRCLASSARMCINMDSKIITFSINGAACHP</sequence>
<dbReference type="EMBL" id="HACG01049105">
    <property type="protein sequence ID" value="CEK95970.1"/>
    <property type="molecule type" value="Transcribed_RNA"/>
</dbReference>
<gene>
    <name evidence="1" type="primary">ORF209783</name>
</gene>
<name>A0A0B7BV20_9EUPU</name>
<protein>
    <submittedName>
        <fullName evidence="1">Uncharacterized protein</fullName>
    </submittedName>
</protein>
<organism evidence="1">
    <name type="scientific">Arion vulgaris</name>
    <dbReference type="NCBI Taxonomy" id="1028688"/>
    <lineage>
        <taxon>Eukaryota</taxon>
        <taxon>Metazoa</taxon>
        <taxon>Spiralia</taxon>
        <taxon>Lophotrochozoa</taxon>
        <taxon>Mollusca</taxon>
        <taxon>Gastropoda</taxon>
        <taxon>Heterobranchia</taxon>
        <taxon>Euthyneura</taxon>
        <taxon>Panpulmonata</taxon>
        <taxon>Eupulmonata</taxon>
        <taxon>Stylommatophora</taxon>
        <taxon>Helicina</taxon>
        <taxon>Arionoidea</taxon>
        <taxon>Arionidae</taxon>
        <taxon>Arion</taxon>
    </lineage>
</organism>
<dbReference type="AlphaFoldDB" id="A0A0B7BV20"/>
<accession>A0A0B7BV20</accession>
<evidence type="ECO:0000313" key="1">
    <source>
        <dbReference type="EMBL" id="CEK95970.1"/>
    </source>
</evidence>
<proteinExistence type="predicted"/>
<reference evidence="1" key="1">
    <citation type="submission" date="2014-12" db="EMBL/GenBank/DDBJ databases">
        <title>Insight into the proteome of Arion vulgaris.</title>
        <authorList>
            <person name="Aradska J."/>
            <person name="Bulat T."/>
            <person name="Smidak R."/>
            <person name="Sarate P."/>
            <person name="Gangsoo J."/>
            <person name="Sialana F."/>
            <person name="Bilban M."/>
            <person name="Lubec G."/>
        </authorList>
    </citation>
    <scope>NUCLEOTIDE SEQUENCE</scope>
    <source>
        <tissue evidence="1">Skin</tissue>
    </source>
</reference>